<reference evidence="2 3" key="1">
    <citation type="submission" date="2017-11" db="EMBL/GenBank/DDBJ databases">
        <title>Genomic Encyclopedia of Type Strains, Phase III (KMG-III): the genomes of soil and plant-associated and newly described type strains.</title>
        <authorList>
            <person name="Whitman W."/>
        </authorList>
    </citation>
    <scope>NUCLEOTIDE SEQUENCE [LARGE SCALE GENOMIC DNA]</scope>
    <source>
        <strain evidence="2 3">CGMCC 1.12274</strain>
    </source>
</reference>
<evidence type="ECO:0000313" key="3">
    <source>
        <dbReference type="Proteomes" id="UP000232587"/>
    </source>
</evidence>
<keyword evidence="3" id="KW-1185">Reference proteome</keyword>
<sequence length="59" mass="6070">MFKTTLHNLARDDRGATAIEYGLIVAMIAIACIAAFDKLGNGANGSLAGVMGKIGSVLF</sequence>
<accession>A0A2N0I3C2</accession>
<feature type="transmembrane region" description="Helical" evidence="1">
    <location>
        <begin position="18"/>
        <end position="36"/>
    </location>
</feature>
<comment type="caution">
    <text evidence="2">The sequence shown here is derived from an EMBL/GenBank/DDBJ whole genome shotgun (WGS) entry which is preliminary data.</text>
</comment>
<dbReference type="PROSITE" id="PS51257">
    <property type="entry name" value="PROKAR_LIPOPROTEIN"/>
    <property type="match status" value="1"/>
</dbReference>
<dbReference type="EMBL" id="PHUF01000002">
    <property type="protein sequence ID" value="PKB25677.1"/>
    <property type="molecule type" value="Genomic_DNA"/>
</dbReference>
<evidence type="ECO:0000313" key="2">
    <source>
        <dbReference type="EMBL" id="PKB25677.1"/>
    </source>
</evidence>
<dbReference type="Proteomes" id="UP000232587">
    <property type="component" value="Unassembled WGS sequence"/>
</dbReference>
<protein>
    <submittedName>
        <fullName evidence="2">Pilus assembly protein Flp/PilA</fullName>
    </submittedName>
</protein>
<keyword evidence="1" id="KW-1133">Transmembrane helix</keyword>
<dbReference type="Pfam" id="PF04964">
    <property type="entry name" value="Flp_Fap"/>
    <property type="match status" value="1"/>
</dbReference>
<evidence type="ECO:0000256" key="1">
    <source>
        <dbReference type="SAM" id="Phobius"/>
    </source>
</evidence>
<organism evidence="2 3">
    <name type="scientific">Novosphingobium kunmingense</name>
    <dbReference type="NCBI Taxonomy" id="1211806"/>
    <lineage>
        <taxon>Bacteria</taxon>
        <taxon>Pseudomonadati</taxon>
        <taxon>Pseudomonadota</taxon>
        <taxon>Alphaproteobacteria</taxon>
        <taxon>Sphingomonadales</taxon>
        <taxon>Sphingomonadaceae</taxon>
        <taxon>Novosphingobium</taxon>
    </lineage>
</organism>
<dbReference type="InterPro" id="IPR007047">
    <property type="entry name" value="Flp_Fap"/>
</dbReference>
<name>A0A2N0I3C2_9SPHN</name>
<keyword evidence="1" id="KW-0472">Membrane</keyword>
<gene>
    <name evidence="2" type="ORF">B0I00_0883</name>
</gene>
<keyword evidence="1" id="KW-0812">Transmembrane</keyword>
<dbReference type="RefSeq" id="WP_100866492.1">
    <property type="nucleotide sequence ID" value="NZ_PHUF01000002.1"/>
</dbReference>
<dbReference type="AlphaFoldDB" id="A0A2N0I3C2"/>
<proteinExistence type="predicted"/>